<accession>A0A6C0HAL6</accession>
<proteinExistence type="predicted"/>
<name>A0A6C0HAL6_9ZZZZ</name>
<reference evidence="1" key="1">
    <citation type="journal article" date="2020" name="Nature">
        <title>Giant virus diversity and host interactions through global metagenomics.</title>
        <authorList>
            <person name="Schulz F."/>
            <person name="Roux S."/>
            <person name="Paez-Espino D."/>
            <person name="Jungbluth S."/>
            <person name="Walsh D.A."/>
            <person name="Denef V.J."/>
            <person name="McMahon K.D."/>
            <person name="Konstantinidis K.T."/>
            <person name="Eloe-Fadrosh E.A."/>
            <person name="Kyrpides N.C."/>
            <person name="Woyke T."/>
        </authorList>
    </citation>
    <scope>NUCLEOTIDE SEQUENCE</scope>
    <source>
        <strain evidence="1">GVMAG-M-3300023179-86</strain>
    </source>
</reference>
<dbReference type="AlphaFoldDB" id="A0A6C0HAL6"/>
<dbReference type="EMBL" id="MN739916">
    <property type="protein sequence ID" value="QHT77246.1"/>
    <property type="molecule type" value="Genomic_DNA"/>
</dbReference>
<organism evidence="1">
    <name type="scientific">viral metagenome</name>
    <dbReference type="NCBI Taxonomy" id="1070528"/>
    <lineage>
        <taxon>unclassified sequences</taxon>
        <taxon>metagenomes</taxon>
        <taxon>organismal metagenomes</taxon>
    </lineage>
</organism>
<evidence type="ECO:0000313" key="1">
    <source>
        <dbReference type="EMBL" id="QHT77246.1"/>
    </source>
</evidence>
<protein>
    <submittedName>
        <fullName evidence="1">Uncharacterized protein</fullName>
    </submittedName>
</protein>
<sequence>MSNIHSVIRCKHNECKLCCMDRDINASKNILGLLLGQYRGEERPLCFKPEKIAVKPRKSDKRAKACNSPLLT</sequence>